<dbReference type="PROSITE" id="PS00211">
    <property type="entry name" value="ABC_TRANSPORTER_1"/>
    <property type="match status" value="1"/>
</dbReference>
<dbReference type="Gene3D" id="3.40.50.300">
    <property type="entry name" value="P-loop containing nucleotide triphosphate hydrolases"/>
    <property type="match status" value="1"/>
</dbReference>
<accession>A0A4U8UCF6</accession>
<name>A0A4U8UCF6_9HELI</name>
<dbReference type="InterPro" id="IPR003593">
    <property type="entry name" value="AAA+_ATPase"/>
</dbReference>
<dbReference type="RefSeq" id="WP_052087288.1">
    <property type="nucleotide sequence ID" value="NZ_JRPC02000019.1"/>
</dbReference>
<proteinExistence type="predicted"/>
<dbReference type="PANTHER" id="PTHR42734:SF19">
    <property type="entry name" value="IRON COMPOUNDS ABC TRANSPORTER, ATP-BINDING PROTEIN"/>
    <property type="match status" value="1"/>
</dbReference>
<gene>
    <name evidence="5" type="ORF">LS72_007530</name>
</gene>
<keyword evidence="2" id="KW-0547">Nucleotide-binding</keyword>
<keyword evidence="6" id="KW-1185">Reference proteome</keyword>
<dbReference type="InterPro" id="IPR027417">
    <property type="entry name" value="P-loop_NTPase"/>
</dbReference>
<dbReference type="AlphaFoldDB" id="A0A4U8UCF6"/>
<keyword evidence="3 5" id="KW-0067">ATP-binding</keyword>
<organism evidence="5 6">
    <name type="scientific">Helicobacter apodemus</name>
    <dbReference type="NCBI Taxonomy" id="135569"/>
    <lineage>
        <taxon>Bacteria</taxon>
        <taxon>Pseudomonadati</taxon>
        <taxon>Campylobacterota</taxon>
        <taxon>Epsilonproteobacteria</taxon>
        <taxon>Campylobacterales</taxon>
        <taxon>Helicobacteraceae</taxon>
        <taxon>Helicobacter</taxon>
    </lineage>
</organism>
<dbReference type="Proteomes" id="UP000029920">
    <property type="component" value="Unassembled WGS sequence"/>
</dbReference>
<feature type="domain" description="ABC transporter" evidence="4">
    <location>
        <begin position="4"/>
        <end position="237"/>
    </location>
</feature>
<dbReference type="EMBL" id="JRPC02000019">
    <property type="protein sequence ID" value="TLE14969.1"/>
    <property type="molecule type" value="Genomic_DNA"/>
</dbReference>
<evidence type="ECO:0000259" key="4">
    <source>
        <dbReference type="PROSITE" id="PS50893"/>
    </source>
</evidence>
<dbReference type="CDD" id="cd03214">
    <property type="entry name" value="ABC_Iron-Siderophores_B12_Hemin"/>
    <property type="match status" value="1"/>
</dbReference>
<dbReference type="Pfam" id="PF00005">
    <property type="entry name" value="ABC_tran"/>
    <property type="match status" value="1"/>
</dbReference>
<evidence type="ECO:0000313" key="6">
    <source>
        <dbReference type="Proteomes" id="UP000029920"/>
    </source>
</evidence>
<dbReference type="SUPFAM" id="SSF52540">
    <property type="entry name" value="P-loop containing nucleoside triphosphate hydrolases"/>
    <property type="match status" value="1"/>
</dbReference>
<evidence type="ECO:0000256" key="3">
    <source>
        <dbReference type="ARBA" id="ARBA00022840"/>
    </source>
</evidence>
<sequence>MSLFRVENGAFYRNKKVIFEKIDFEVNGGEILAILGCNGVGKTTLIQCCMGFLKWKEGGSYLQDKAILSMDSKELFSKIGFIPQAKNFNIGLSVFDMVLLGCNAKIDFNPKKEHCLRVEKILQEVGIIHLKDKTCDALSGGELQMVIFARALVNDPLVVVLDEPESHLDFHNQHKILEILKLLKHRGKGIIINTHYPQNAQMLADKVLIMHKNQEYLLGDNRLLTKKQLARSFEVEVGFFDYLAMAM</sequence>
<dbReference type="GO" id="GO:0005524">
    <property type="term" value="F:ATP binding"/>
    <property type="evidence" value="ECO:0007669"/>
    <property type="project" value="UniProtKB-KW"/>
</dbReference>
<dbReference type="InterPro" id="IPR017871">
    <property type="entry name" value="ABC_transporter-like_CS"/>
</dbReference>
<dbReference type="PANTHER" id="PTHR42734">
    <property type="entry name" value="METAL TRANSPORT SYSTEM ATP-BINDING PROTEIN TM_0124-RELATED"/>
    <property type="match status" value="1"/>
</dbReference>
<keyword evidence="1" id="KW-0813">Transport</keyword>
<dbReference type="PROSITE" id="PS50893">
    <property type="entry name" value="ABC_TRANSPORTER_2"/>
    <property type="match status" value="1"/>
</dbReference>
<reference evidence="5 6" key="1">
    <citation type="journal article" date="2014" name="Genome Announc.">
        <title>Draft genome sequences of eight enterohepatic helicobacter species isolated from both laboratory and wild rodents.</title>
        <authorList>
            <person name="Sheh A."/>
            <person name="Shen Z."/>
            <person name="Fox J.G."/>
        </authorList>
    </citation>
    <scope>NUCLEOTIDE SEQUENCE [LARGE SCALE GENOMIC DNA]</scope>
    <source>
        <strain evidence="5 6">MIT-03-7007</strain>
    </source>
</reference>
<dbReference type="InterPro" id="IPR003439">
    <property type="entry name" value="ABC_transporter-like_ATP-bd"/>
</dbReference>
<dbReference type="InterPro" id="IPR050153">
    <property type="entry name" value="Metal_Ion_Import_ABC"/>
</dbReference>
<comment type="caution">
    <text evidence="5">The sequence shown here is derived from an EMBL/GenBank/DDBJ whole genome shotgun (WGS) entry which is preliminary data.</text>
</comment>
<evidence type="ECO:0000256" key="2">
    <source>
        <dbReference type="ARBA" id="ARBA00022741"/>
    </source>
</evidence>
<evidence type="ECO:0000256" key="1">
    <source>
        <dbReference type="ARBA" id="ARBA00022448"/>
    </source>
</evidence>
<evidence type="ECO:0000313" key="5">
    <source>
        <dbReference type="EMBL" id="TLE14969.1"/>
    </source>
</evidence>
<dbReference type="SMART" id="SM00382">
    <property type="entry name" value="AAA"/>
    <property type="match status" value="1"/>
</dbReference>
<dbReference type="GO" id="GO:0016887">
    <property type="term" value="F:ATP hydrolysis activity"/>
    <property type="evidence" value="ECO:0007669"/>
    <property type="project" value="InterPro"/>
</dbReference>
<protein>
    <submittedName>
        <fullName evidence="5">ABC transporter ATP-binding protein</fullName>
    </submittedName>
</protein>